<dbReference type="AlphaFoldDB" id="M6JQN7"/>
<dbReference type="EMBL" id="AHMU02000047">
    <property type="protein sequence ID" value="EMN21880.1"/>
    <property type="molecule type" value="Genomic_DNA"/>
</dbReference>
<evidence type="ECO:0000313" key="1">
    <source>
        <dbReference type="EMBL" id="EMN21880.1"/>
    </source>
</evidence>
<dbReference type="Proteomes" id="UP000012106">
    <property type="component" value="Unassembled WGS sequence"/>
</dbReference>
<organism evidence="1 2">
    <name type="scientific">Leptospira santarosai serovar Arenal str. MAVJ 401</name>
    <dbReference type="NCBI Taxonomy" id="1049976"/>
    <lineage>
        <taxon>Bacteria</taxon>
        <taxon>Pseudomonadati</taxon>
        <taxon>Spirochaetota</taxon>
        <taxon>Spirochaetia</taxon>
        <taxon>Leptospirales</taxon>
        <taxon>Leptospiraceae</taxon>
        <taxon>Leptospira</taxon>
    </lineage>
</organism>
<reference evidence="1 2" key="1">
    <citation type="submission" date="2013-01" db="EMBL/GenBank/DDBJ databases">
        <authorList>
            <person name="Harkins D.M."/>
            <person name="Durkin A.S."/>
            <person name="Brinkac L.M."/>
            <person name="Haft D.H."/>
            <person name="Selengut J.D."/>
            <person name="Sanka R."/>
            <person name="DePew J."/>
            <person name="Purushe J."/>
            <person name="Hartskeerl R.A."/>
            <person name="Ahmed A."/>
            <person name="van der Linden H."/>
            <person name="Goris M.G.A."/>
            <person name="Vinetz J.M."/>
            <person name="Sutton G.G."/>
            <person name="Nierman W.C."/>
            <person name="Fouts D.E."/>
        </authorList>
    </citation>
    <scope>NUCLEOTIDE SEQUENCE [LARGE SCALE GENOMIC DNA]</scope>
    <source>
        <strain evidence="1 2">MAVJ 401</strain>
    </source>
</reference>
<proteinExistence type="predicted"/>
<accession>M6JQN7</accession>
<protein>
    <submittedName>
        <fullName evidence="1">Uncharacterized protein</fullName>
    </submittedName>
</protein>
<sequence length="65" mass="7739">MNLHSEKTRSRGRNKKSGWYHTLNSADEKRFLKIDGRFDCGHFISDGFGDERRCLFSYFILKCDF</sequence>
<evidence type="ECO:0000313" key="2">
    <source>
        <dbReference type="Proteomes" id="UP000012106"/>
    </source>
</evidence>
<gene>
    <name evidence="1" type="ORF">LEP1GSC063_3498</name>
</gene>
<name>M6JQN7_9LEPT</name>
<comment type="caution">
    <text evidence="1">The sequence shown here is derived from an EMBL/GenBank/DDBJ whole genome shotgun (WGS) entry which is preliminary data.</text>
</comment>